<gene>
    <name evidence="1" type="ORF">ENW83_05530</name>
</gene>
<accession>A0A7J3SMY6</accession>
<name>A0A7J3SMY6_9CREN</name>
<comment type="caution">
    <text evidence="1">The sequence shown here is derived from an EMBL/GenBank/DDBJ whole genome shotgun (WGS) entry which is preliminary data.</text>
</comment>
<reference evidence="1" key="1">
    <citation type="journal article" date="2020" name="mSystems">
        <title>Genome- and Community-Level Interaction Insights into Carbon Utilization and Element Cycling Functions of Hydrothermarchaeota in Hydrothermal Sediment.</title>
        <authorList>
            <person name="Zhou Z."/>
            <person name="Liu Y."/>
            <person name="Xu W."/>
            <person name="Pan J."/>
            <person name="Luo Z.H."/>
            <person name="Li M."/>
        </authorList>
    </citation>
    <scope>NUCLEOTIDE SEQUENCE [LARGE SCALE GENOMIC DNA]</scope>
    <source>
        <strain evidence="1">SpSt-885</strain>
    </source>
</reference>
<protein>
    <submittedName>
        <fullName evidence="1">Uncharacterized protein</fullName>
    </submittedName>
</protein>
<proteinExistence type="predicted"/>
<sequence length="179" mass="20412">MAKIFYNEDENKLYYRGSSMAIMGKMMSAPSGQEKKGKEVKFETKQLITKEQVMQNQKLMKLLKIIDMVGEISEKGLNHLMYKLNEKGISFGYKFFVVGNAVVSKSLKDDVLSLLYVEFLETVGRSKKLRPTSMGREALSLVQLPETEIEEIKKAIEEIKGELAMIEAESELGSMQRRK</sequence>
<evidence type="ECO:0000313" key="1">
    <source>
        <dbReference type="EMBL" id="HGZ60642.1"/>
    </source>
</evidence>
<dbReference type="EMBL" id="DTLS01000160">
    <property type="protein sequence ID" value="HGZ60642.1"/>
    <property type="molecule type" value="Genomic_DNA"/>
</dbReference>
<dbReference type="AlphaFoldDB" id="A0A7J3SMY6"/>
<organism evidence="1">
    <name type="scientific">Fervidicoccus fontis</name>
    <dbReference type="NCBI Taxonomy" id="683846"/>
    <lineage>
        <taxon>Archaea</taxon>
        <taxon>Thermoproteota</taxon>
        <taxon>Thermoprotei</taxon>
        <taxon>Fervidicoccales</taxon>
        <taxon>Fervidicoccaceae</taxon>
        <taxon>Fervidicoccus</taxon>
    </lineage>
</organism>